<dbReference type="GO" id="GO:0004345">
    <property type="term" value="F:glucose-6-phosphate dehydrogenase activity"/>
    <property type="evidence" value="ECO:0007669"/>
    <property type="project" value="InterPro"/>
</dbReference>
<dbReference type="EC" id="3.1.1.31" evidence="9"/>
<evidence type="ECO:0000256" key="5">
    <source>
        <dbReference type="SAM" id="Phobius"/>
    </source>
</evidence>
<accession>A0A812BM44</accession>
<dbReference type="SUPFAM" id="SSF51735">
    <property type="entry name" value="NAD(P)-binding Rossmann-fold domains"/>
    <property type="match status" value="1"/>
</dbReference>
<dbReference type="InterPro" id="IPR006148">
    <property type="entry name" value="Glc/Gal-6P_isomerase"/>
</dbReference>
<evidence type="ECO:0000313" key="10">
    <source>
        <dbReference type="Proteomes" id="UP000597762"/>
    </source>
</evidence>
<keyword evidence="3" id="KW-0521">NADP</keyword>
<dbReference type="Gene3D" id="3.40.50.1360">
    <property type="match status" value="1"/>
</dbReference>
<dbReference type="Gene3D" id="3.30.360.10">
    <property type="entry name" value="Dihydrodipicolinate Reductase, domain 2"/>
    <property type="match status" value="1"/>
</dbReference>
<feature type="domain" description="Glucose-6-phosphate dehydrogenase NAD-binding" evidence="6">
    <location>
        <begin position="13"/>
        <end position="91"/>
    </location>
</feature>
<dbReference type="EC" id="1.1.1.47" evidence="9"/>
<comment type="pathway">
    <text evidence="1">Carbohydrate degradation; pentose phosphate pathway.</text>
</comment>
<dbReference type="InterPro" id="IPR022674">
    <property type="entry name" value="G6P_DH_NAD-bd"/>
</dbReference>
<dbReference type="GO" id="GO:0005783">
    <property type="term" value="C:endoplasmic reticulum"/>
    <property type="evidence" value="ECO:0007669"/>
    <property type="project" value="TreeGrafter"/>
</dbReference>
<evidence type="ECO:0000259" key="8">
    <source>
        <dbReference type="Pfam" id="PF02781"/>
    </source>
</evidence>
<dbReference type="GO" id="GO:0006006">
    <property type="term" value="P:glucose metabolic process"/>
    <property type="evidence" value="ECO:0007669"/>
    <property type="project" value="UniProtKB-KW"/>
</dbReference>
<dbReference type="PANTHER" id="PTHR23429">
    <property type="entry name" value="GLUCOSE-6-PHOSPHATE 1-DEHYDROGENASE G6PD"/>
    <property type="match status" value="1"/>
</dbReference>
<dbReference type="EMBL" id="CAHIKZ030000647">
    <property type="protein sequence ID" value="CAE1231326.1"/>
    <property type="molecule type" value="Genomic_DNA"/>
</dbReference>
<dbReference type="Gene3D" id="3.40.50.720">
    <property type="entry name" value="NAD(P)-binding Rossmann-like Domain"/>
    <property type="match status" value="1"/>
</dbReference>
<dbReference type="InterPro" id="IPR037171">
    <property type="entry name" value="NagB/RpiA_transferase-like"/>
</dbReference>
<dbReference type="SUPFAM" id="SSF100950">
    <property type="entry name" value="NagB/RpiA/CoA transferase-like"/>
    <property type="match status" value="1"/>
</dbReference>
<evidence type="ECO:0000313" key="9">
    <source>
        <dbReference type="EMBL" id="CAE1231326.1"/>
    </source>
</evidence>
<dbReference type="InterPro" id="IPR022675">
    <property type="entry name" value="G6P_DH_C"/>
</dbReference>
<dbReference type="GO" id="GO:0050661">
    <property type="term" value="F:NADP binding"/>
    <property type="evidence" value="ECO:0007669"/>
    <property type="project" value="InterPro"/>
</dbReference>
<protein>
    <submittedName>
        <fullName evidence="9">H6PD</fullName>
        <ecNumber evidence="9">1.1.1.47</ecNumber>
        <ecNumber evidence="9">3.1.1.31</ecNumber>
    </submittedName>
</protein>
<evidence type="ECO:0000256" key="1">
    <source>
        <dbReference type="ARBA" id="ARBA00004959"/>
    </source>
</evidence>
<keyword evidence="5" id="KW-1133">Transmembrane helix</keyword>
<dbReference type="GO" id="GO:0047936">
    <property type="term" value="F:glucose 1-dehydrogenase [NAD(P)+] activity"/>
    <property type="evidence" value="ECO:0007669"/>
    <property type="project" value="UniProtKB-EC"/>
</dbReference>
<dbReference type="Proteomes" id="UP000597762">
    <property type="component" value="Unassembled WGS sequence"/>
</dbReference>
<keyword evidence="9" id="KW-0378">Hydrolase</keyword>
<dbReference type="UniPathway" id="UPA00115"/>
<dbReference type="InterPro" id="IPR001282">
    <property type="entry name" value="G6P_DH"/>
</dbReference>
<name>A0A812BM44_ACAPH</name>
<sequence>MSLDEETYSPDTSIAGRIFYLSIPPNTYPKTVASLYKYCRPLAHGSWQRLVLEKPFGSDRKTAETLAQSLSQWFNENEIYRVDHYLQKPIVRHILPFRFANANWLEHILNRHHVDRVEVVSKEILGVKGRTKFYNQVGVVRDMLQNHLTELLTLITMELPSHLDAANYEEIQRKKIDLLEQVKPVDSKNILFAQYKEYMQEAVKDGINKSSSAKTATFAATQVFIQSARWKNVPFILVAGKQLDEKATYVRIIFKRNTFPIPYPAEGQNLQQIVFHIAYGSMKEHSILVTKTLGNPTWPPGIISKHWAQPPAYDAEMSSFYMAGPEFESDAYCQVVQDIIQGRQSSFVGTAQLLNMWDIWQPVLNVLSKRPKLYTRNSSLDFFVYDNRLQFITEEDTQPVHVEIQQDEKRFGQVPSHFRGGTLYVNSTNEIAVQLALSIIDEAVIMIKRKKSFHIGFSGGKTPALLLAQLREHYPLHLWVYTHVWLVDDRCQHLDSHRSNFNLLYTELLQHVNIPYINIHPMPVSIAGSLCLDADQGDLLYEKQLTVALGDGGLDYTILGLVLYLSPSLSFIYFFFNNV</sequence>
<dbReference type="GO" id="GO:0017057">
    <property type="term" value="F:6-phosphogluconolactonase activity"/>
    <property type="evidence" value="ECO:0007669"/>
    <property type="project" value="UniProtKB-EC"/>
</dbReference>
<feature type="transmembrane region" description="Helical" evidence="5">
    <location>
        <begin position="556"/>
        <end position="576"/>
    </location>
</feature>
<gene>
    <name evidence="9" type="ORF">SPHA_18049</name>
</gene>
<dbReference type="InterPro" id="IPR036291">
    <property type="entry name" value="NAD(P)-bd_dom_sf"/>
</dbReference>
<evidence type="ECO:0000256" key="3">
    <source>
        <dbReference type="ARBA" id="ARBA00022857"/>
    </source>
</evidence>
<feature type="domain" description="Glucosamine/galactosamine-6-phosphate isomerase" evidence="7">
    <location>
        <begin position="428"/>
        <end position="561"/>
    </location>
</feature>
<keyword evidence="9" id="KW-0560">Oxidoreductase</keyword>
<comment type="caution">
    <text evidence="9">The sequence shown here is derived from an EMBL/GenBank/DDBJ whole genome shotgun (WGS) entry which is preliminary data.</text>
</comment>
<keyword evidence="5" id="KW-0472">Membrane</keyword>
<keyword evidence="10" id="KW-1185">Reference proteome</keyword>
<dbReference type="SUPFAM" id="SSF55347">
    <property type="entry name" value="Glyceraldehyde-3-phosphate dehydrogenase-like, C-terminal domain"/>
    <property type="match status" value="1"/>
</dbReference>
<dbReference type="OrthoDB" id="60984at2759"/>
<evidence type="ECO:0000256" key="2">
    <source>
        <dbReference type="ARBA" id="ARBA00022526"/>
    </source>
</evidence>
<dbReference type="Pfam" id="PF01182">
    <property type="entry name" value="Glucosamine_iso"/>
    <property type="match status" value="1"/>
</dbReference>
<dbReference type="Pfam" id="PF00479">
    <property type="entry name" value="G6PD_N"/>
    <property type="match status" value="1"/>
</dbReference>
<dbReference type="GO" id="GO:0009051">
    <property type="term" value="P:pentose-phosphate shunt, oxidative branch"/>
    <property type="evidence" value="ECO:0007669"/>
    <property type="project" value="TreeGrafter"/>
</dbReference>
<dbReference type="AlphaFoldDB" id="A0A812BM44"/>
<evidence type="ECO:0000259" key="6">
    <source>
        <dbReference type="Pfam" id="PF00479"/>
    </source>
</evidence>
<keyword evidence="5" id="KW-0812">Transmembrane</keyword>
<feature type="domain" description="Glucose-6-phosphate dehydrogenase C-terminal" evidence="8">
    <location>
        <begin position="96"/>
        <end position="378"/>
    </location>
</feature>
<proteinExistence type="predicted"/>
<dbReference type="PRINTS" id="PR00079">
    <property type="entry name" value="G6PDHDRGNASE"/>
</dbReference>
<reference evidence="9" key="1">
    <citation type="submission" date="2021-01" db="EMBL/GenBank/DDBJ databases">
        <authorList>
            <person name="Li R."/>
            <person name="Bekaert M."/>
        </authorList>
    </citation>
    <scope>NUCLEOTIDE SEQUENCE</scope>
    <source>
        <strain evidence="9">Farmed</strain>
    </source>
</reference>
<dbReference type="PANTHER" id="PTHR23429:SF7">
    <property type="entry name" value="GDH_6PGL ENDOPLASMIC BIFUNCTIONAL PROTEIN"/>
    <property type="match status" value="1"/>
</dbReference>
<evidence type="ECO:0000259" key="7">
    <source>
        <dbReference type="Pfam" id="PF01182"/>
    </source>
</evidence>
<keyword evidence="2" id="KW-0313">Glucose metabolism</keyword>
<dbReference type="Pfam" id="PF02781">
    <property type="entry name" value="G6PD_C"/>
    <property type="match status" value="1"/>
</dbReference>
<evidence type="ECO:0000256" key="4">
    <source>
        <dbReference type="ARBA" id="ARBA00023277"/>
    </source>
</evidence>
<organism evidence="9 10">
    <name type="scientific">Acanthosepion pharaonis</name>
    <name type="common">Pharaoh cuttlefish</name>
    <name type="synonym">Sepia pharaonis</name>
    <dbReference type="NCBI Taxonomy" id="158019"/>
    <lineage>
        <taxon>Eukaryota</taxon>
        <taxon>Metazoa</taxon>
        <taxon>Spiralia</taxon>
        <taxon>Lophotrochozoa</taxon>
        <taxon>Mollusca</taxon>
        <taxon>Cephalopoda</taxon>
        <taxon>Coleoidea</taxon>
        <taxon>Decapodiformes</taxon>
        <taxon>Sepiida</taxon>
        <taxon>Sepiina</taxon>
        <taxon>Sepiidae</taxon>
        <taxon>Acanthosepion</taxon>
    </lineage>
</organism>
<keyword evidence="4" id="KW-0119">Carbohydrate metabolism</keyword>